<dbReference type="InterPro" id="IPR000859">
    <property type="entry name" value="CUB_dom"/>
</dbReference>
<dbReference type="InterPro" id="IPR033116">
    <property type="entry name" value="TRYPSIN_SER"/>
</dbReference>
<dbReference type="Gene3D" id="4.10.400.10">
    <property type="entry name" value="Low-density Lipoprotein Receptor"/>
    <property type="match status" value="6"/>
</dbReference>
<evidence type="ECO:0000259" key="11">
    <source>
        <dbReference type="PROSITE" id="PS50038"/>
    </source>
</evidence>
<evidence type="ECO:0000256" key="9">
    <source>
        <dbReference type="RuleBase" id="RU363034"/>
    </source>
</evidence>
<dbReference type="CDD" id="cd07066">
    <property type="entry name" value="CRD_FZ"/>
    <property type="match status" value="1"/>
</dbReference>
<dbReference type="EnsemblMetazoa" id="XM_030985193">
    <property type="protein sequence ID" value="XP_030841053"/>
    <property type="gene ID" value="LOC105439626"/>
</dbReference>
<name>A0A7M7NSP1_STRPU</name>
<dbReference type="PROSITE" id="PS50068">
    <property type="entry name" value="LDLRA_2"/>
    <property type="match status" value="6"/>
</dbReference>
<dbReference type="OMA" id="CFECAST"/>
<dbReference type="SUPFAM" id="SSF57424">
    <property type="entry name" value="LDL receptor-like module"/>
    <property type="match status" value="6"/>
</dbReference>
<dbReference type="Gene3D" id="1.10.2000.10">
    <property type="entry name" value="Frizzled cysteine-rich domain"/>
    <property type="match status" value="1"/>
</dbReference>
<keyword evidence="14" id="KW-1185">Reference proteome</keyword>
<keyword evidence="2 9" id="KW-0645">Protease</keyword>
<dbReference type="KEGG" id="spu:105439626"/>
<keyword evidence="4 9" id="KW-0720">Serine protease</keyword>
<feature type="disulfide bond" evidence="8">
    <location>
        <begin position="195"/>
        <end position="210"/>
    </location>
</feature>
<keyword evidence="5" id="KW-0812">Transmembrane</keyword>
<dbReference type="GeneID" id="105439626"/>
<dbReference type="InterPro" id="IPR023415">
    <property type="entry name" value="LDLR_class-A_CS"/>
</dbReference>
<dbReference type="SMART" id="SM00192">
    <property type="entry name" value="LDLa"/>
    <property type="match status" value="6"/>
</dbReference>
<feature type="disulfide bond" evidence="7">
    <location>
        <begin position="586"/>
        <end position="627"/>
    </location>
</feature>
<feature type="domain" description="CUB" evidence="10">
    <location>
        <begin position="348"/>
        <end position="473"/>
    </location>
</feature>
<comment type="subcellular location">
    <subcellularLocation>
        <location evidence="1">Cell membrane</location>
        <topology evidence="1">Single-pass type II membrane protein</topology>
    </subcellularLocation>
</comment>
<dbReference type="SUPFAM" id="SSF50494">
    <property type="entry name" value="Trypsin-like serine proteases"/>
    <property type="match status" value="1"/>
</dbReference>
<accession>A0A7M7NSP1</accession>
<feature type="domain" description="FZ" evidence="11">
    <location>
        <begin position="516"/>
        <end position="630"/>
    </location>
</feature>
<dbReference type="PROSITE" id="PS00135">
    <property type="entry name" value="TRYPSIN_SER"/>
    <property type="match status" value="1"/>
</dbReference>
<dbReference type="Pfam" id="PF00057">
    <property type="entry name" value="Ldl_recept_a"/>
    <property type="match status" value="1"/>
</dbReference>
<dbReference type="PANTHER" id="PTHR24252">
    <property type="entry name" value="ACROSIN-RELATED"/>
    <property type="match status" value="1"/>
</dbReference>
<dbReference type="SMART" id="SM00042">
    <property type="entry name" value="CUB"/>
    <property type="match status" value="2"/>
</dbReference>
<evidence type="ECO:0000256" key="7">
    <source>
        <dbReference type="PROSITE-ProRule" id="PRU00090"/>
    </source>
</evidence>
<dbReference type="PROSITE" id="PS50038">
    <property type="entry name" value="FZ"/>
    <property type="match status" value="1"/>
</dbReference>
<feature type="domain" description="Peptidase S1" evidence="12">
    <location>
        <begin position="653"/>
        <end position="885"/>
    </location>
</feature>
<dbReference type="PROSITE" id="PS01180">
    <property type="entry name" value="CUB"/>
    <property type="match status" value="2"/>
</dbReference>
<dbReference type="PROSITE" id="PS50240">
    <property type="entry name" value="TRYPSIN_DOM"/>
    <property type="match status" value="1"/>
</dbReference>
<feature type="disulfide bond" evidence="8">
    <location>
        <begin position="29"/>
        <end position="44"/>
    </location>
</feature>
<evidence type="ECO:0000256" key="6">
    <source>
        <dbReference type="ARBA" id="ARBA00023157"/>
    </source>
</evidence>
<dbReference type="GO" id="GO:0004252">
    <property type="term" value="F:serine-type endopeptidase activity"/>
    <property type="evidence" value="ECO:0007669"/>
    <property type="project" value="InterPro"/>
</dbReference>
<dbReference type="CDD" id="cd00041">
    <property type="entry name" value="CUB"/>
    <property type="match status" value="2"/>
</dbReference>
<evidence type="ECO:0000256" key="4">
    <source>
        <dbReference type="ARBA" id="ARBA00022825"/>
    </source>
</evidence>
<dbReference type="Pfam" id="PF00089">
    <property type="entry name" value="Trypsin"/>
    <property type="match status" value="1"/>
</dbReference>
<evidence type="ECO:0000259" key="10">
    <source>
        <dbReference type="PROSITE" id="PS01180"/>
    </source>
</evidence>
<dbReference type="PROSITE" id="PS01209">
    <property type="entry name" value="LDLRA_1"/>
    <property type="match status" value="3"/>
</dbReference>
<dbReference type="InterPro" id="IPR036790">
    <property type="entry name" value="Frizzled_dom_sf"/>
</dbReference>
<feature type="disulfide bond" evidence="8">
    <location>
        <begin position="479"/>
        <end position="491"/>
    </location>
</feature>
<dbReference type="GO" id="GO:0006508">
    <property type="term" value="P:proteolysis"/>
    <property type="evidence" value="ECO:0007669"/>
    <property type="project" value="UniProtKB-KW"/>
</dbReference>
<dbReference type="GO" id="GO:0005886">
    <property type="term" value="C:plasma membrane"/>
    <property type="evidence" value="ECO:0007669"/>
    <property type="project" value="UniProtKB-SubCell"/>
</dbReference>
<comment type="caution">
    <text evidence="8">Lacks conserved residue(s) required for the propagation of feature annotation.</text>
</comment>
<dbReference type="InterPro" id="IPR035914">
    <property type="entry name" value="Sperma_CUB_dom_sf"/>
</dbReference>
<protein>
    <submittedName>
        <fullName evidence="13">Uncharacterized protein</fullName>
    </submittedName>
</protein>
<evidence type="ECO:0000313" key="13">
    <source>
        <dbReference type="EnsemblMetazoa" id="XP_030841053"/>
    </source>
</evidence>
<keyword evidence="5" id="KW-0735">Signal-anchor</keyword>
<feature type="disulfide bond" evidence="8">
    <location>
        <begin position="498"/>
        <end position="513"/>
    </location>
</feature>
<feature type="disulfide bond" evidence="8">
    <location>
        <begin position="241"/>
        <end position="256"/>
    </location>
</feature>
<evidence type="ECO:0000256" key="3">
    <source>
        <dbReference type="ARBA" id="ARBA00022801"/>
    </source>
</evidence>
<evidence type="ECO:0000256" key="2">
    <source>
        <dbReference type="ARBA" id="ARBA00022670"/>
    </source>
</evidence>
<dbReference type="Gene3D" id="2.60.120.290">
    <property type="entry name" value="Spermadhesin, CUB domain"/>
    <property type="match status" value="2"/>
</dbReference>
<dbReference type="PRINTS" id="PR00261">
    <property type="entry name" value="LDLRECEPTOR"/>
</dbReference>
<feature type="disulfide bond" evidence="8">
    <location>
        <begin position="486"/>
        <end position="504"/>
    </location>
</feature>
<dbReference type="InterPro" id="IPR002172">
    <property type="entry name" value="LDrepeatLR_classA_rpt"/>
</dbReference>
<dbReference type="Pfam" id="PF00431">
    <property type="entry name" value="CUB"/>
    <property type="match status" value="2"/>
</dbReference>
<dbReference type="InterPro" id="IPR018114">
    <property type="entry name" value="TRYPSIN_HIS"/>
</dbReference>
<dbReference type="SUPFAM" id="SSF49854">
    <property type="entry name" value="Spermadhesin, CUB domain"/>
    <property type="match status" value="2"/>
</dbReference>
<organism evidence="13 14">
    <name type="scientific">Strongylocentrotus purpuratus</name>
    <name type="common">Purple sea urchin</name>
    <dbReference type="NCBI Taxonomy" id="7668"/>
    <lineage>
        <taxon>Eukaryota</taxon>
        <taxon>Metazoa</taxon>
        <taxon>Echinodermata</taxon>
        <taxon>Eleutherozoa</taxon>
        <taxon>Echinozoa</taxon>
        <taxon>Echinoidea</taxon>
        <taxon>Euechinoidea</taxon>
        <taxon>Echinacea</taxon>
        <taxon>Camarodonta</taxon>
        <taxon>Echinidea</taxon>
        <taxon>Strongylocentrotidae</taxon>
        <taxon>Strongylocentrotus</taxon>
    </lineage>
</organism>
<reference evidence="14" key="1">
    <citation type="submission" date="2015-02" db="EMBL/GenBank/DDBJ databases">
        <title>Genome sequencing for Strongylocentrotus purpuratus.</title>
        <authorList>
            <person name="Murali S."/>
            <person name="Liu Y."/>
            <person name="Vee V."/>
            <person name="English A."/>
            <person name="Wang M."/>
            <person name="Skinner E."/>
            <person name="Han Y."/>
            <person name="Muzny D.M."/>
            <person name="Worley K.C."/>
            <person name="Gibbs R.A."/>
        </authorList>
    </citation>
    <scope>NUCLEOTIDE SEQUENCE</scope>
</reference>
<dbReference type="FunCoup" id="A0A7M7NSP1">
    <property type="interactions" value="621"/>
</dbReference>
<proteinExistence type="predicted"/>
<dbReference type="SUPFAM" id="SSF63501">
    <property type="entry name" value="Frizzled cysteine-rich domain"/>
    <property type="match status" value="1"/>
</dbReference>
<dbReference type="AlphaFoldDB" id="A0A7M7NSP1"/>
<dbReference type="FunFam" id="2.60.120.290:FF:000056">
    <property type="entry name" value="C-type LECtin"/>
    <property type="match status" value="2"/>
</dbReference>
<dbReference type="InterPro" id="IPR001254">
    <property type="entry name" value="Trypsin_dom"/>
</dbReference>
<sequence>MISATPPANSSCFECASNYECVYDPSWVCDGIDDCDNREDELNCIGTTTVSPTNDTISVSVVNLTVGETRSISSPNYPNEYPNNAYYTWYITAPSNYSVLITFIAFNLESGYDHLSIGNGHTPGNLVVKTFSGQDIPASLRLYSSNSWMRFTSDYSVTHQGFQLQLTVIAGSLANSSCFECASNFECVYDPSWVCDGDYDCFNGKDELNCTATPAATPAANSSCFECASNYECVYDPSWVCDGIDDCDNREDELNCIATPAATPAANSSCFECASNYECVYDPSWVCDGIDDCDNREDELNCIATPAATPAANSSCFECASNYECVYDPSWVCDGIDDCDNREDELNCIGTTTVSPTNDPSSVSAVNLTVGETLSISSPNYPHEYPNNAYYTWYITAPSNYSVIITFIAFDLESCCDHLSIGNGHTPGNLVVKTFSGQDIPASLRLYSSNSWMRFTSDGSVKRQGFQLQLTVIPGSLGCGNDSFTCINNHCILNSQTCDGYNDCGDFSDEEYCPPCVPLENIGECGQLPYDRTYFSNQYSPNSPQAVLSYNFIIHSLQGCHPRAIDLACNLLFPECIHQGPTNRPCYSDCVNITAHCRDLFEQHSNMSWPVNCKDFTDKGRTPDGYCQGATGDLFKTDICGTRPAYRQKFAEIVGGVDANEGEFPWMVYLKDNGSGFCGGTLISSEWVVTAAHCVSSGSPYTVDEIVFGNLNIESTSPHVLSITPSQIFIHPDYDSITVDADIALIQLSTLVNYTDYIRPACLANSSQETTVYKQCLVSGWGNTQIDGYPDHLQKAFVGLISRITCGSLLGTESFTDNMICAGYERGDIDTCSGDSGGPLACEGPDGRWHLVGVTSWGYGCAEPGSPGVYARVSELLPFILGVVKNYAGSVPPTLGTTTASLTNDMISATPPANSSCFECASTLVKNK</sequence>
<evidence type="ECO:0000256" key="1">
    <source>
        <dbReference type="ARBA" id="ARBA00004401"/>
    </source>
</evidence>
<dbReference type="InterPro" id="IPR020067">
    <property type="entry name" value="Frizzled_dom"/>
</dbReference>
<dbReference type="RefSeq" id="XP_030841053.1">
    <property type="nucleotide sequence ID" value="XM_030985193.1"/>
</dbReference>
<dbReference type="CDD" id="cd00112">
    <property type="entry name" value="LDLa"/>
    <property type="match status" value="6"/>
</dbReference>
<feature type="domain" description="CUB" evidence="10">
    <location>
        <begin position="44"/>
        <end position="169"/>
    </location>
</feature>
<feature type="disulfide bond" evidence="8">
    <location>
        <begin position="333"/>
        <end position="348"/>
    </location>
</feature>
<keyword evidence="6 8" id="KW-1015">Disulfide bond</keyword>
<feature type="disulfide bond" evidence="8">
    <location>
        <begin position="287"/>
        <end position="302"/>
    </location>
</feature>
<evidence type="ECO:0000313" key="14">
    <source>
        <dbReference type="Proteomes" id="UP000007110"/>
    </source>
</evidence>
<dbReference type="FunFam" id="2.40.10.10:FF:000003">
    <property type="entry name" value="Transmembrane serine protease 3"/>
    <property type="match status" value="1"/>
</dbReference>
<evidence type="ECO:0000259" key="12">
    <source>
        <dbReference type="PROSITE" id="PS50240"/>
    </source>
</evidence>
<dbReference type="InterPro" id="IPR036055">
    <property type="entry name" value="LDL_receptor-like_sf"/>
</dbReference>
<dbReference type="PANTHER" id="PTHR24252:SF7">
    <property type="entry name" value="HYALIN"/>
    <property type="match status" value="1"/>
</dbReference>
<dbReference type="PROSITE" id="PS00134">
    <property type="entry name" value="TRYPSIN_HIS"/>
    <property type="match status" value="1"/>
</dbReference>
<keyword evidence="3 9" id="KW-0378">Hydrolase</keyword>
<evidence type="ECO:0000256" key="8">
    <source>
        <dbReference type="PROSITE-ProRule" id="PRU00124"/>
    </source>
</evidence>
<dbReference type="Proteomes" id="UP000007110">
    <property type="component" value="Unassembled WGS sequence"/>
</dbReference>
<reference evidence="13" key="2">
    <citation type="submission" date="2021-01" db="UniProtKB">
        <authorList>
            <consortium name="EnsemblMetazoa"/>
        </authorList>
    </citation>
    <scope>IDENTIFICATION</scope>
</reference>
<dbReference type="InterPro" id="IPR009003">
    <property type="entry name" value="Peptidase_S1_PA"/>
</dbReference>
<dbReference type="InterPro" id="IPR043504">
    <property type="entry name" value="Peptidase_S1_PA_chymotrypsin"/>
</dbReference>
<dbReference type="OrthoDB" id="425190at2759"/>
<dbReference type="InParanoid" id="A0A7M7NSP1"/>
<dbReference type="CDD" id="cd00190">
    <property type="entry name" value="Tryp_SPc"/>
    <property type="match status" value="1"/>
</dbReference>
<dbReference type="SMART" id="SM00063">
    <property type="entry name" value="FRI"/>
    <property type="match status" value="1"/>
</dbReference>
<evidence type="ECO:0000256" key="5">
    <source>
        <dbReference type="ARBA" id="ARBA00022968"/>
    </source>
</evidence>
<dbReference type="Gene3D" id="2.40.10.10">
    <property type="entry name" value="Trypsin-like serine proteases"/>
    <property type="match status" value="1"/>
</dbReference>
<dbReference type="SMART" id="SM00020">
    <property type="entry name" value="Tryp_SPc"/>
    <property type="match status" value="1"/>
</dbReference>